<evidence type="ECO:0000313" key="2">
    <source>
        <dbReference type="EMBL" id="GCC21690.1"/>
    </source>
</evidence>
<keyword evidence="3" id="KW-1185">Reference proteome</keyword>
<accession>A0A401RU66</accession>
<name>A0A401RU66_CHIPU</name>
<reference evidence="2 3" key="1">
    <citation type="journal article" date="2018" name="Nat. Ecol. Evol.">
        <title>Shark genomes provide insights into elasmobranch evolution and the origin of vertebrates.</title>
        <authorList>
            <person name="Hara Y"/>
            <person name="Yamaguchi K"/>
            <person name="Onimaru K"/>
            <person name="Kadota M"/>
            <person name="Koyanagi M"/>
            <person name="Keeley SD"/>
            <person name="Tatsumi K"/>
            <person name="Tanaka K"/>
            <person name="Motone F"/>
            <person name="Kageyama Y"/>
            <person name="Nozu R"/>
            <person name="Adachi N"/>
            <person name="Nishimura O"/>
            <person name="Nakagawa R"/>
            <person name="Tanegashima C"/>
            <person name="Kiyatake I"/>
            <person name="Matsumoto R"/>
            <person name="Murakumo K"/>
            <person name="Nishida K"/>
            <person name="Terakita A"/>
            <person name="Kuratani S"/>
            <person name="Sato K"/>
            <person name="Hyodo S Kuraku.S."/>
        </authorList>
    </citation>
    <scope>NUCLEOTIDE SEQUENCE [LARGE SCALE GENOMIC DNA]</scope>
</reference>
<dbReference type="Proteomes" id="UP000287033">
    <property type="component" value="Unassembled WGS sequence"/>
</dbReference>
<gene>
    <name evidence="2" type="ORF">chiPu_0020165</name>
</gene>
<feature type="region of interest" description="Disordered" evidence="1">
    <location>
        <begin position="1"/>
        <end position="38"/>
    </location>
</feature>
<proteinExistence type="predicted"/>
<dbReference type="AlphaFoldDB" id="A0A401RU66"/>
<dbReference type="EMBL" id="BEZZ01002390">
    <property type="protein sequence ID" value="GCC21690.1"/>
    <property type="molecule type" value="Genomic_DNA"/>
</dbReference>
<protein>
    <submittedName>
        <fullName evidence="2">Uncharacterized protein</fullName>
    </submittedName>
</protein>
<evidence type="ECO:0000256" key="1">
    <source>
        <dbReference type="SAM" id="MobiDB-lite"/>
    </source>
</evidence>
<comment type="caution">
    <text evidence="2">The sequence shown here is derived from an EMBL/GenBank/DDBJ whole genome shotgun (WGS) entry which is preliminary data.</text>
</comment>
<evidence type="ECO:0000313" key="3">
    <source>
        <dbReference type="Proteomes" id="UP000287033"/>
    </source>
</evidence>
<organism evidence="2 3">
    <name type="scientific">Chiloscyllium punctatum</name>
    <name type="common">Brownbanded bambooshark</name>
    <name type="synonym">Hemiscyllium punctatum</name>
    <dbReference type="NCBI Taxonomy" id="137246"/>
    <lineage>
        <taxon>Eukaryota</taxon>
        <taxon>Metazoa</taxon>
        <taxon>Chordata</taxon>
        <taxon>Craniata</taxon>
        <taxon>Vertebrata</taxon>
        <taxon>Chondrichthyes</taxon>
        <taxon>Elasmobranchii</taxon>
        <taxon>Galeomorphii</taxon>
        <taxon>Galeoidea</taxon>
        <taxon>Orectolobiformes</taxon>
        <taxon>Hemiscylliidae</taxon>
        <taxon>Chiloscyllium</taxon>
    </lineage>
</organism>
<sequence length="200" mass="22181">MPKTPRSVIGWRETIGPVAPPIGGQSRQSLSEGATRPARREGGLTAYTLCDWSEWNKRAHPRLAGLSVNNSVSICYWLENHLYAPIVLTIFNVVTTLSRAACWNEGAGVGVTTHPLPVRRALPLMVPLRRLAVMLICPSVVEEGWDFRRKEYAATDTTRHDRSFSDSKYKSNSRFIGARAEEAGGSRCYSNRPPSCKPRG</sequence>